<evidence type="ECO:0000313" key="2">
    <source>
        <dbReference type="Proteomes" id="UP000254454"/>
    </source>
</evidence>
<dbReference type="Proteomes" id="UP000254454">
    <property type="component" value="Unassembled WGS sequence"/>
</dbReference>
<gene>
    <name evidence="1" type="ORF">C4A13_04558</name>
</gene>
<protein>
    <submittedName>
        <fullName evidence="1">Uncharacterized protein</fullName>
    </submittedName>
</protein>
<sequence>MKGINFMHHNFGEYIYEIDYKKGTVEVLGLDYQLIEKHDILTLPDLPDTNPHRDLLISLISI</sequence>
<proteinExistence type="predicted"/>
<accession>A0A370V9V5</accession>
<name>A0A370V9V5_9ESCH</name>
<comment type="caution">
    <text evidence="1">The sequence shown here is derived from an EMBL/GenBank/DDBJ whole genome shotgun (WGS) entry which is preliminary data.</text>
</comment>
<organism evidence="1 2">
    <name type="scientific">Escherichia marmotae</name>
    <dbReference type="NCBI Taxonomy" id="1499973"/>
    <lineage>
        <taxon>Bacteria</taxon>
        <taxon>Pseudomonadati</taxon>
        <taxon>Pseudomonadota</taxon>
        <taxon>Gammaproteobacteria</taxon>
        <taxon>Enterobacterales</taxon>
        <taxon>Enterobacteriaceae</taxon>
        <taxon>Escherichia</taxon>
    </lineage>
</organism>
<dbReference type="AlphaFoldDB" id="A0A370V9V5"/>
<evidence type="ECO:0000313" key="1">
    <source>
        <dbReference type="EMBL" id="RDR28178.1"/>
    </source>
</evidence>
<dbReference type="EMBL" id="QONO01000061">
    <property type="protein sequence ID" value="RDR28178.1"/>
    <property type="molecule type" value="Genomic_DNA"/>
</dbReference>
<reference evidence="1 2" key="1">
    <citation type="submission" date="2018-06" db="EMBL/GenBank/DDBJ databases">
        <title>Recombination Drives Gene Content and Phenotype Evolution in Wild Type E. coli Strains.</title>
        <authorList>
            <person name="Field C.M."/>
            <person name="Silander O.K."/>
            <person name="Van Nimwegen E."/>
        </authorList>
    </citation>
    <scope>NUCLEOTIDE SEQUENCE [LARGE SCALE GENOMIC DNA]</scope>
    <source>
        <strain evidence="1 2">SC344</strain>
    </source>
</reference>